<evidence type="ECO:0000256" key="1">
    <source>
        <dbReference type="SAM" id="MobiDB-lite"/>
    </source>
</evidence>
<organism evidence="3 4">
    <name type="scientific">Armatimonas rosea</name>
    <dbReference type="NCBI Taxonomy" id="685828"/>
    <lineage>
        <taxon>Bacteria</taxon>
        <taxon>Bacillati</taxon>
        <taxon>Armatimonadota</taxon>
        <taxon>Armatimonadia</taxon>
        <taxon>Armatimonadales</taxon>
        <taxon>Armatimonadaceae</taxon>
        <taxon>Armatimonas</taxon>
    </lineage>
</organism>
<sequence length="173" mass="18852">MSIPDRLGRLGKAYVGAIKDKIESELSEREAAVSELDGGEARRGKAVPPPPASELSDLDSLMRRAEEKIAAARQGLEAREELAPTAKAAAVAPVDTNPLASDYRVLGLSAGASLAEVQAAYDDLTRRSDPKRFPEGSQEQAQARRILERVILAYDNIRRENNPTEDRFAKLEL</sequence>
<accession>A0A7W9SRG7</accession>
<dbReference type="SUPFAM" id="SSF46565">
    <property type="entry name" value="Chaperone J-domain"/>
    <property type="match status" value="1"/>
</dbReference>
<name>A0A7W9SRG7_ARMRO</name>
<dbReference type="InterPro" id="IPR036869">
    <property type="entry name" value="J_dom_sf"/>
</dbReference>
<evidence type="ECO:0000313" key="4">
    <source>
        <dbReference type="Proteomes" id="UP000520814"/>
    </source>
</evidence>
<dbReference type="AlphaFoldDB" id="A0A7W9SRG7"/>
<feature type="region of interest" description="Disordered" evidence="1">
    <location>
        <begin position="26"/>
        <end position="59"/>
    </location>
</feature>
<dbReference type="EMBL" id="JACHGW010000003">
    <property type="protein sequence ID" value="MBB6051476.1"/>
    <property type="molecule type" value="Genomic_DNA"/>
</dbReference>
<dbReference type="Proteomes" id="UP000520814">
    <property type="component" value="Unassembled WGS sequence"/>
</dbReference>
<dbReference type="PROSITE" id="PS50076">
    <property type="entry name" value="DNAJ_2"/>
    <property type="match status" value="1"/>
</dbReference>
<reference evidence="3 4" key="1">
    <citation type="submission" date="2020-08" db="EMBL/GenBank/DDBJ databases">
        <title>Genomic Encyclopedia of Type Strains, Phase IV (KMG-IV): sequencing the most valuable type-strain genomes for metagenomic binning, comparative biology and taxonomic classification.</title>
        <authorList>
            <person name="Goeker M."/>
        </authorList>
    </citation>
    <scope>NUCLEOTIDE SEQUENCE [LARGE SCALE GENOMIC DNA]</scope>
    <source>
        <strain evidence="3 4">DSM 23562</strain>
    </source>
</reference>
<protein>
    <recommendedName>
        <fullName evidence="2">J domain-containing protein</fullName>
    </recommendedName>
</protein>
<evidence type="ECO:0000259" key="2">
    <source>
        <dbReference type="PROSITE" id="PS50076"/>
    </source>
</evidence>
<dbReference type="InterPro" id="IPR001623">
    <property type="entry name" value="DnaJ_domain"/>
</dbReference>
<dbReference type="RefSeq" id="WP_184198505.1">
    <property type="nucleotide sequence ID" value="NZ_JACHGW010000003.1"/>
</dbReference>
<feature type="domain" description="J" evidence="2">
    <location>
        <begin position="101"/>
        <end position="169"/>
    </location>
</feature>
<gene>
    <name evidence="3" type="ORF">HNQ39_003286</name>
</gene>
<proteinExistence type="predicted"/>
<comment type="caution">
    <text evidence="3">The sequence shown here is derived from an EMBL/GenBank/DDBJ whole genome shotgun (WGS) entry which is preliminary data.</text>
</comment>
<keyword evidence="4" id="KW-1185">Reference proteome</keyword>
<evidence type="ECO:0000313" key="3">
    <source>
        <dbReference type="EMBL" id="MBB6051476.1"/>
    </source>
</evidence>